<evidence type="ECO:0000256" key="1">
    <source>
        <dbReference type="ARBA" id="ARBA00008056"/>
    </source>
</evidence>
<reference evidence="3" key="1">
    <citation type="submission" date="2021-05" db="EMBL/GenBank/DDBJ databases">
        <authorList>
            <person name="Stam R."/>
        </authorList>
    </citation>
    <scope>NUCLEOTIDE SEQUENCE</scope>
    <source>
        <strain evidence="3">CS162</strain>
    </source>
</reference>
<dbReference type="OrthoDB" id="288590at2759"/>
<dbReference type="InterPro" id="IPR044861">
    <property type="entry name" value="IPNS-like_FE2OG_OXY"/>
</dbReference>
<feature type="domain" description="Isopenicillin N synthase-like Fe(2+) 2OG dioxygenase" evidence="2">
    <location>
        <begin position="173"/>
        <end position="253"/>
    </location>
</feature>
<dbReference type="Proteomes" id="UP000676310">
    <property type="component" value="Unassembled WGS sequence"/>
</dbReference>
<comment type="caution">
    <text evidence="3">The sequence shown here is derived from an EMBL/GenBank/DDBJ whole genome shotgun (WGS) entry which is preliminary data.</text>
</comment>
<dbReference type="AlphaFoldDB" id="A0A8J2I2F1"/>
<name>A0A8J2I2F1_9PLEO</name>
<dbReference type="InterPro" id="IPR050231">
    <property type="entry name" value="Iron_ascorbate_oxido_reductase"/>
</dbReference>
<evidence type="ECO:0000259" key="2">
    <source>
        <dbReference type="Pfam" id="PF03171"/>
    </source>
</evidence>
<protein>
    <recommendedName>
        <fullName evidence="2">Isopenicillin N synthase-like Fe(2+) 2OG dioxygenase domain-containing protein</fullName>
    </recommendedName>
</protein>
<dbReference type="GeneID" id="67016783"/>
<proteinExistence type="inferred from homology"/>
<dbReference type="EMBL" id="CAJRGZ010000018">
    <property type="protein sequence ID" value="CAG5158229.1"/>
    <property type="molecule type" value="Genomic_DNA"/>
</dbReference>
<accession>A0A8J2I2F1</accession>
<dbReference type="Pfam" id="PF03171">
    <property type="entry name" value="2OG-FeII_Oxy"/>
    <property type="match status" value="1"/>
</dbReference>
<comment type="similarity">
    <text evidence="1">Belongs to the iron/ascorbate-dependent oxidoreductase family.</text>
</comment>
<organism evidence="3 4">
    <name type="scientific">Alternaria atra</name>
    <dbReference type="NCBI Taxonomy" id="119953"/>
    <lineage>
        <taxon>Eukaryota</taxon>
        <taxon>Fungi</taxon>
        <taxon>Dikarya</taxon>
        <taxon>Ascomycota</taxon>
        <taxon>Pezizomycotina</taxon>
        <taxon>Dothideomycetes</taxon>
        <taxon>Pleosporomycetidae</taxon>
        <taxon>Pleosporales</taxon>
        <taxon>Pleosporineae</taxon>
        <taxon>Pleosporaceae</taxon>
        <taxon>Alternaria</taxon>
        <taxon>Alternaria sect. Ulocladioides</taxon>
    </lineage>
</organism>
<evidence type="ECO:0000313" key="3">
    <source>
        <dbReference type="EMBL" id="CAG5158229.1"/>
    </source>
</evidence>
<dbReference type="SUPFAM" id="SSF51197">
    <property type="entry name" value="Clavaminate synthase-like"/>
    <property type="match status" value="1"/>
</dbReference>
<sequence length="365" mass="41264">MSQDILPELIGSPLPLVDDKNQDHLSKLGWTPIAFAPPNSGATAAVDTTELCPPQTSPHPLLHASEALLANSQKFFDQSVEEKKRWENWRKIPGEKEYIILQTLEDCPEILRESAKMYWDWMGKLLEDTLESIECSLDMKDCGSTKGKQLLRQFIGPCNTMPTRQKDKTASLLQLFRYDSCEVKQLTEHHVDSGLLTVVLGNIPGLEVWGGDRWFEIEKEIKRSGKKEAIMLVGRDLQRLSNGRYPAGLHRVVSYGVQEPSFAGTESPSMVSPLELISSGNNCHRLSIVFSLRAHGPTIINSDELETLVTGAWPQRTNGVTAADWFKDDCAKYYDINSPPEEREEARKKQQRDILRSDKLIEWNM</sequence>
<keyword evidence="4" id="KW-1185">Reference proteome</keyword>
<dbReference type="InterPro" id="IPR027443">
    <property type="entry name" value="IPNS-like_sf"/>
</dbReference>
<gene>
    <name evidence="3" type="ORF">ALTATR162_LOCUS5048</name>
</gene>
<dbReference type="RefSeq" id="XP_043168600.1">
    <property type="nucleotide sequence ID" value="XM_043312665.1"/>
</dbReference>
<evidence type="ECO:0000313" key="4">
    <source>
        <dbReference type="Proteomes" id="UP000676310"/>
    </source>
</evidence>
<dbReference type="PANTHER" id="PTHR47990">
    <property type="entry name" value="2-OXOGLUTARATE (2OG) AND FE(II)-DEPENDENT OXYGENASE SUPERFAMILY PROTEIN-RELATED"/>
    <property type="match status" value="1"/>
</dbReference>
<dbReference type="Gene3D" id="2.60.120.330">
    <property type="entry name" value="B-lactam Antibiotic, Isopenicillin N Synthase, Chain"/>
    <property type="match status" value="1"/>
</dbReference>